<organism evidence="1 2">
    <name type="scientific">Canna indica</name>
    <name type="common">Indian-shot</name>
    <dbReference type="NCBI Taxonomy" id="4628"/>
    <lineage>
        <taxon>Eukaryota</taxon>
        <taxon>Viridiplantae</taxon>
        <taxon>Streptophyta</taxon>
        <taxon>Embryophyta</taxon>
        <taxon>Tracheophyta</taxon>
        <taxon>Spermatophyta</taxon>
        <taxon>Magnoliopsida</taxon>
        <taxon>Liliopsida</taxon>
        <taxon>Zingiberales</taxon>
        <taxon>Cannaceae</taxon>
        <taxon>Canna</taxon>
    </lineage>
</organism>
<dbReference type="EMBL" id="CP136896">
    <property type="protein sequence ID" value="WOL13816.1"/>
    <property type="molecule type" value="Genomic_DNA"/>
</dbReference>
<gene>
    <name evidence="1" type="ORF">Cni_G22596</name>
</gene>
<keyword evidence="2" id="KW-1185">Reference proteome</keyword>
<dbReference type="SUPFAM" id="SSF69322">
    <property type="entry name" value="Tricorn protease domain 2"/>
    <property type="match status" value="1"/>
</dbReference>
<dbReference type="InterPro" id="IPR015943">
    <property type="entry name" value="WD40/YVTN_repeat-like_dom_sf"/>
</dbReference>
<name>A0AAQ3QLR7_9LILI</name>
<evidence type="ECO:0000313" key="1">
    <source>
        <dbReference type="EMBL" id="WOL13816.1"/>
    </source>
</evidence>
<reference evidence="1 2" key="1">
    <citation type="submission" date="2023-10" db="EMBL/GenBank/DDBJ databases">
        <title>Chromosome-scale genome assembly provides insights into flower coloration mechanisms of Canna indica.</title>
        <authorList>
            <person name="Li C."/>
        </authorList>
    </citation>
    <scope>NUCLEOTIDE SEQUENCE [LARGE SCALE GENOMIC DNA]</scope>
    <source>
        <tissue evidence="1">Flower</tissue>
    </source>
</reference>
<sequence length="476" mass="55166">MENLHMTSLGRLRQRVTAQKSDTESVCGESSTKKLCHRDCLDLVNKLQCREIGGFPWLARRIATSTPERFRHMQLQEEYDIYDDDVHSFMHFPKNRSKIIEIVAANNVIVALSQSGICVAFHRTTNKRMCILNTSPDEVIRSIFYNKCNESMVTVSVHASDYFSSLKCRNTPIEYIRRNRSDAGYPLFETETLKWPGFIEFDDVNAKVVTFSAEDEIYKVFDMKNYSFLYSFPSKDIQEMKISPGIMVLMYKARLNYMLITILSIEDGKLLKSFYHLLHHNKRLEFMEQFNEKLLIKQENENLQILDVTNSRLTEVSTKNFITPTAFIFLYEYHLFLTFRSRTVALWNYQGQLVTSFEDNQLWHSDCASNNICITRDQDLIITYCKADNGQEEEGEVPPMGSINMSNIFTGKCIAKISPLDPSLQIAPRKRGDPNRSTIRSTLKEALDDVTAIFFNEEMNEIYTGNNKGMIHVWSN</sequence>
<evidence type="ECO:0000313" key="2">
    <source>
        <dbReference type="Proteomes" id="UP001327560"/>
    </source>
</evidence>
<dbReference type="Pfam" id="PF25463">
    <property type="entry name" value="DUF7899"/>
    <property type="match status" value="1"/>
</dbReference>
<dbReference type="PANTHER" id="PTHR31789:SF9">
    <property type="entry name" value="EXPRESSED PROTEIN"/>
    <property type="match status" value="1"/>
</dbReference>
<dbReference type="Gene3D" id="2.130.10.10">
    <property type="entry name" value="YVTN repeat-like/Quinoprotein amine dehydrogenase"/>
    <property type="match status" value="1"/>
</dbReference>
<dbReference type="Proteomes" id="UP001327560">
    <property type="component" value="Chromosome 7"/>
</dbReference>
<accession>A0AAQ3QLR7</accession>
<protein>
    <recommendedName>
        <fullName evidence="3">Transducin/WD40 repeat-like superfamily protein</fullName>
    </recommendedName>
</protein>
<dbReference type="InterPro" id="IPR057221">
    <property type="entry name" value="DUF7899"/>
</dbReference>
<dbReference type="AlphaFoldDB" id="A0AAQ3QLR7"/>
<proteinExistence type="predicted"/>
<evidence type="ECO:0008006" key="3">
    <source>
        <dbReference type="Google" id="ProtNLM"/>
    </source>
</evidence>
<dbReference type="PANTHER" id="PTHR31789">
    <property type="entry name" value="OS05G0482600 PROTEIN"/>
    <property type="match status" value="1"/>
</dbReference>